<feature type="binding site" evidence="1">
    <location>
        <position position="37"/>
    </location>
    <ligand>
        <name>substrate</name>
    </ligand>
</feature>
<gene>
    <name evidence="1" type="primary">bioD</name>
    <name evidence="2" type="ORF">BJ969_002052</name>
</gene>
<dbReference type="NCBIfam" id="TIGR00347">
    <property type="entry name" value="bioD"/>
    <property type="match status" value="1"/>
</dbReference>
<evidence type="ECO:0000313" key="3">
    <source>
        <dbReference type="Proteomes" id="UP000580474"/>
    </source>
</evidence>
<dbReference type="GO" id="GO:0004141">
    <property type="term" value="F:dethiobiotin synthase activity"/>
    <property type="evidence" value="ECO:0007669"/>
    <property type="project" value="UniProtKB-UniRule"/>
</dbReference>
<accession>A0A840NBI6</accession>
<dbReference type="RefSeq" id="WP_184478718.1">
    <property type="nucleotide sequence ID" value="NZ_JACHIV010000001.1"/>
</dbReference>
<keyword evidence="1" id="KW-0093">Biotin biosynthesis</keyword>
<evidence type="ECO:0000256" key="1">
    <source>
        <dbReference type="HAMAP-Rule" id="MF_00336"/>
    </source>
</evidence>
<comment type="subunit">
    <text evidence="1">Homodimer.</text>
</comment>
<sequence>MIVFVVGTDTGVGKTVATAALAARSGPGTVVVKPAQTGVGPDEPDIAVVRRLAGCEVVEFTRLADPLAPDTAARLRGAAIPAVDEHAAGIRDLARTRGTVIVEGAGGVLVRLDAAGGTIRDLAADLAADHPVRVRVVTRLGLGTLNHTELTVGALRSRGLEPQGLVLGSVPAELGLAERCNRTELPRVTGVPVIGAIPEGAGALAPELFRERAGSWSTIS</sequence>
<comment type="catalytic activity">
    <reaction evidence="1">
        <text>(7R,8S)-7,8-diammoniononanoate + CO2 + ATP = (4R,5S)-dethiobiotin + ADP + phosphate + 3 H(+)</text>
        <dbReference type="Rhea" id="RHEA:15805"/>
        <dbReference type="ChEBI" id="CHEBI:15378"/>
        <dbReference type="ChEBI" id="CHEBI:16526"/>
        <dbReference type="ChEBI" id="CHEBI:30616"/>
        <dbReference type="ChEBI" id="CHEBI:43474"/>
        <dbReference type="ChEBI" id="CHEBI:149469"/>
        <dbReference type="ChEBI" id="CHEBI:149473"/>
        <dbReference type="ChEBI" id="CHEBI:456216"/>
        <dbReference type="EC" id="6.3.3.3"/>
    </reaction>
</comment>
<dbReference type="SUPFAM" id="SSF52540">
    <property type="entry name" value="P-loop containing nucleoside triphosphate hydrolases"/>
    <property type="match status" value="1"/>
</dbReference>
<comment type="similarity">
    <text evidence="1">Belongs to the dethiobiotin synthetase family.</text>
</comment>
<dbReference type="GO" id="GO:0005524">
    <property type="term" value="F:ATP binding"/>
    <property type="evidence" value="ECO:0007669"/>
    <property type="project" value="UniProtKB-UniRule"/>
</dbReference>
<dbReference type="CDD" id="cd03109">
    <property type="entry name" value="DTBS"/>
    <property type="match status" value="1"/>
</dbReference>
<feature type="binding site" evidence="1">
    <location>
        <position position="15"/>
    </location>
    <ligand>
        <name>Mg(2+)</name>
        <dbReference type="ChEBI" id="CHEBI:18420"/>
    </ligand>
</feature>
<dbReference type="GO" id="GO:0000287">
    <property type="term" value="F:magnesium ion binding"/>
    <property type="evidence" value="ECO:0007669"/>
    <property type="project" value="UniProtKB-UniRule"/>
</dbReference>
<keyword evidence="1" id="KW-0547">Nucleotide-binding</keyword>
<comment type="caution">
    <text evidence="2">The sequence shown here is derived from an EMBL/GenBank/DDBJ whole genome shotgun (WGS) entry which is preliminary data.</text>
</comment>
<feature type="binding site" evidence="1">
    <location>
        <position position="103"/>
    </location>
    <ligand>
        <name>Mg(2+)</name>
        <dbReference type="ChEBI" id="CHEBI:18420"/>
    </ligand>
</feature>
<organism evidence="2 3">
    <name type="scientific">Saccharopolyspora gloriosae</name>
    <dbReference type="NCBI Taxonomy" id="455344"/>
    <lineage>
        <taxon>Bacteria</taxon>
        <taxon>Bacillati</taxon>
        <taxon>Actinomycetota</taxon>
        <taxon>Actinomycetes</taxon>
        <taxon>Pseudonocardiales</taxon>
        <taxon>Pseudonocardiaceae</taxon>
        <taxon>Saccharopolyspora</taxon>
    </lineage>
</organism>
<feature type="binding site" evidence="1">
    <location>
        <begin position="11"/>
        <end position="16"/>
    </location>
    <ligand>
        <name>ATP</name>
        <dbReference type="ChEBI" id="CHEBI:30616"/>
    </ligand>
</feature>
<reference evidence="2 3" key="1">
    <citation type="submission" date="2020-08" db="EMBL/GenBank/DDBJ databases">
        <title>Sequencing the genomes of 1000 actinobacteria strains.</title>
        <authorList>
            <person name="Klenk H.-P."/>
        </authorList>
    </citation>
    <scope>NUCLEOTIDE SEQUENCE [LARGE SCALE GENOMIC DNA]</scope>
    <source>
        <strain evidence="2 3">DSM 45582</strain>
    </source>
</reference>
<name>A0A840NBI6_9PSEU</name>
<dbReference type="InterPro" id="IPR004472">
    <property type="entry name" value="DTB_synth_BioD"/>
</dbReference>
<keyword evidence="1" id="KW-0067">ATP-binding</keyword>
<comment type="caution">
    <text evidence="1">Lacks conserved residue(s) required for the propagation of feature annotation.</text>
</comment>
<dbReference type="Gene3D" id="3.40.50.300">
    <property type="entry name" value="P-loop containing nucleotide triphosphate hydrolases"/>
    <property type="match status" value="1"/>
</dbReference>
<dbReference type="UniPathway" id="UPA00078">
    <property type="reaction ID" value="UER00161"/>
</dbReference>
<keyword evidence="1" id="KW-0460">Magnesium</keyword>
<dbReference type="Proteomes" id="UP000580474">
    <property type="component" value="Unassembled WGS sequence"/>
</dbReference>
<dbReference type="PANTHER" id="PTHR43210">
    <property type="entry name" value="DETHIOBIOTIN SYNTHETASE"/>
    <property type="match status" value="1"/>
</dbReference>
<dbReference type="GO" id="GO:0009102">
    <property type="term" value="P:biotin biosynthetic process"/>
    <property type="evidence" value="ECO:0007669"/>
    <property type="project" value="UniProtKB-UniRule"/>
</dbReference>
<keyword evidence="1" id="KW-0963">Cytoplasm</keyword>
<comment type="cofactor">
    <cofactor evidence="1">
        <name>Mg(2+)</name>
        <dbReference type="ChEBI" id="CHEBI:18420"/>
    </cofactor>
</comment>
<proteinExistence type="inferred from homology"/>
<dbReference type="EMBL" id="JACHIV010000001">
    <property type="protein sequence ID" value="MBB5068964.1"/>
    <property type="molecule type" value="Genomic_DNA"/>
</dbReference>
<comment type="function">
    <text evidence="1">Catalyzes a mechanistically unusual reaction, the ATP-dependent insertion of CO2 between the N7 and N8 nitrogen atoms of 7,8-diaminopelargonic acid (DAPA, also called 7,8-diammoniononanoate) to form a ureido ring.</text>
</comment>
<protein>
    <recommendedName>
        <fullName evidence="1">ATP-dependent dethiobiotin synthetase BioD</fullName>
        <ecNumber evidence="1">6.3.3.3</ecNumber>
    </recommendedName>
    <alternativeName>
        <fullName evidence="1">DTB synthetase</fullName>
        <shortName evidence="1">DTBS</shortName>
    </alternativeName>
    <alternativeName>
        <fullName evidence="1">Dethiobiotin synthase</fullName>
    </alternativeName>
</protein>
<dbReference type="Pfam" id="PF13500">
    <property type="entry name" value="AAA_26"/>
    <property type="match status" value="1"/>
</dbReference>
<feature type="binding site" evidence="1">
    <location>
        <begin position="103"/>
        <end position="106"/>
    </location>
    <ligand>
        <name>ATP</name>
        <dbReference type="ChEBI" id="CHEBI:30616"/>
    </ligand>
</feature>
<comment type="subcellular location">
    <subcellularLocation>
        <location evidence="1">Cytoplasm</location>
    </subcellularLocation>
</comment>
<feature type="binding site" evidence="1">
    <location>
        <position position="45"/>
    </location>
    <ligand>
        <name>ATP</name>
        <dbReference type="ChEBI" id="CHEBI:30616"/>
    </ligand>
</feature>
<dbReference type="EC" id="6.3.3.3" evidence="1"/>
<dbReference type="InterPro" id="IPR027417">
    <property type="entry name" value="P-loop_NTPase"/>
</dbReference>
<dbReference type="PIRSF" id="PIRSF006755">
    <property type="entry name" value="DTB_synth"/>
    <property type="match status" value="1"/>
</dbReference>
<feature type="binding site" evidence="1">
    <location>
        <begin position="168"/>
        <end position="169"/>
    </location>
    <ligand>
        <name>ATP</name>
        <dbReference type="ChEBI" id="CHEBI:30616"/>
    </ligand>
</feature>
<evidence type="ECO:0000313" key="2">
    <source>
        <dbReference type="EMBL" id="MBB5068964.1"/>
    </source>
</evidence>
<dbReference type="HAMAP" id="MF_00336">
    <property type="entry name" value="BioD"/>
    <property type="match status" value="1"/>
</dbReference>
<keyword evidence="1" id="KW-0479">Metal-binding</keyword>
<keyword evidence="1" id="KW-0436">Ligase</keyword>
<feature type="active site" evidence="1">
    <location>
        <position position="33"/>
    </location>
</feature>
<dbReference type="AlphaFoldDB" id="A0A840NBI6"/>
<feature type="binding site" evidence="1">
    <location>
        <position position="45"/>
    </location>
    <ligand>
        <name>Mg(2+)</name>
        <dbReference type="ChEBI" id="CHEBI:18420"/>
    </ligand>
</feature>
<feature type="binding site" evidence="1">
    <location>
        <begin position="198"/>
        <end position="200"/>
    </location>
    <ligand>
        <name>ATP</name>
        <dbReference type="ChEBI" id="CHEBI:30616"/>
    </ligand>
</feature>
<comment type="pathway">
    <text evidence="1">Cofactor biosynthesis; biotin biosynthesis; biotin from 7,8-diaminononanoate: step 1/2.</text>
</comment>
<dbReference type="GO" id="GO:0005829">
    <property type="term" value="C:cytosol"/>
    <property type="evidence" value="ECO:0007669"/>
    <property type="project" value="TreeGrafter"/>
</dbReference>
<dbReference type="PANTHER" id="PTHR43210:SF5">
    <property type="entry name" value="DETHIOBIOTIN SYNTHETASE"/>
    <property type="match status" value="1"/>
</dbReference>
<keyword evidence="3" id="KW-1185">Reference proteome</keyword>